<evidence type="ECO:0000313" key="2">
    <source>
        <dbReference type="Proteomes" id="UP000236291"/>
    </source>
</evidence>
<reference evidence="1 2" key="2">
    <citation type="journal article" date="2017" name="Front. Plant Sci.">
        <title>Gene Classification and Mining of Molecular Markers Useful in Red Clover (Trifolium pratense) Breeding.</title>
        <authorList>
            <person name="Istvanek J."/>
            <person name="Dluhosova J."/>
            <person name="Dluhos P."/>
            <person name="Patkova L."/>
            <person name="Nedelnik J."/>
            <person name="Repkova J."/>
        </authorList>
    </citation>
    <scope>NUCLEOTIDE SEQUENCE [LARGE SCALE GENOMIC DNA]</scope>
    <source>
        <strain evidence="2">cv. Tatra</strain>
        <tissue evidence="1">Young leaves</tissue>
    </source>
</reference>
<dbReference type="AlphaFoldDB" id="A0A2K3K829"/>
<proteinExistence type="predicted"/>
<accession>A0A2K3K829</accession>
<dbReference type="Proteomes" id="UP000236291">
    <property type="component" value="Unassembled WGS sequence"/>
</dbReference>
<sequence>MGEWVGDSLAGLSMITTSASEGDLCSEVGSGDLCSEVGSGDLLREGCLVGEACSVVGISGWGSDDGMS</sequence>
<feature type="non-terminal residue" evidence="1">
    <location>
        <position position="68"/>
    </location>
</feature>
<organism evidence="1 2">
    <name type="scientific">Trifolium pratense</name>
    <name type="common">Red clover</name>
    <dbReference type="NCBI Taxonomy" id="57577"/>
    <lineage>
        <taxon>Eukaryota</taxon>
        <taxon>Viridiplantae</taxon>
        <taxon>Streptophyta</taxon>
        <taxon>Embryophyta</taxon>
        <taxon>Tracheophyta</taxon>
        <taxon>Spermatophyta</taxon>
        <taxon>Magnoliopsida</taxon>
        <taxon>eudicotyledons</taxon>
        <taxon>Gunneridae</taxon>
        <taxon>Pentapetalae</taxon>
        <taxon>rosids</taxon>
        <taxon>fabids</taxon>
        <taxon>Fabales</taxon>
        <taxon>Fabaceae</taxon>
        <taxon>Papilionoideae</taxon>
        <taxon>50 kb inversion clade</taxon>
        <taxon>NPAAA clade</taxon>
        <taxon>Hologalegina</taxon>
        <taxon>IRL clade</taxon>
        <taxon>Trifolieae</taxon>
        <taxon>Trifolium</taxon>
    </lineage>
</organism>
<protein>
    <submittedName>
        <fullName evidence="1">Uncharacterized protein</fullName>
    </submittedName>
</protein>
<gene>
    <name evidence="1" type="ORF">L195_g061141</name>
</gene>
<reference evidence="1 2" key="1">
    <citation type="journal article" date="2014" name="Am. J. Bot.">
        <title>Genome assembly and annotation for red clover (Trifolium pratense; Fabaceae).</title>
        <authorList>
            <person name="Istvanek J."/>
            <person name="Jaros M."/>
            <person name="Krenek A."/>
            <person name="Repkova J."/>
        </authorList>
    </citation>
    <scope>NUCLEOTIDE SEQUENCE [LARGE SCALE GENOMIC DNA]</scope>
    <source>
        <strain evidence="2">cv. Tatra</strain>
        <tissue evidence="1">Young leaves</tissue>
    </source>
</reference>
<comment type="caution">
    <text evidence="1">The sequence shown here is derived from an EMBL/GenBank/DDBJ whole genome shotgun (WGS) entry which is preliminary data.</text>
</comment>
<evidence type="ECO:0000313" key="1">
    <source>
        <dbReference type="EMBL" id="PNX62426.1"/>
    </source>
</evidence>
<name>A0A2K3K829_TRIPR</name>
<dbReference type="EMBL" id="ASHM01147727">
    <property type="protein sequence ID" value="PNX62426.1"/>
    <property type="molecule type" value="Genomic_DNA"/>
</dbReference>